<evidence type="ECO:0000256" key="1">
    <source>
        <dbReference type="SAM" id="MobiDB-lite"/>
    </source>
</evidence>
<gene>
    <name evidence="3" type="ORF">LCGC14_0314300</name>
</gene>
<reference evidence="3" key="1">
    <citation type="journal article" date="2015" name="Nature">
        <title>Complex archaea that bridge the gap between prokaryotes and eukaryotes.</title>
        <authorList>
            <person name="Spang A."/>
            <person name="Saw J.H."/>
            <person name="Jorgensen S.L."/>
            <person name="Zaremba-Niedzwiedzka K."/>
            <person name="Martijn J."/>
            <person name="Lind A.E."/>
            <person name="van Eijk R."/>
            <person name="Schleper C."/>
            <person name="Guy L."/>
            <person name="Ettema T.J."/>
        </authorList>
    </citation>
    <scope>NUCLEOTIDE SEQUENCE</scope>
</reference>
<protein>
    <submittedName>
        <fullName evidence="3">Uncharacterized protein</fullName>
    </submittedName>
</protein>
<feature type="compositionally biased region" description="Polar residues" evidence="1">
    <location>
        <begin position="104"/>
        <end position="127"/>
    </location>
</feature>
<feature type="region of interest" description="Disordered" evidence="1">
    <location>
        <begin position="85"/>
        <end position="127"/>
    </location>
</feature>
<keyword evidence="2" id="KW-1133">Transmembrane helix</keyword>
<dbReference type="AlphaFoldDB" id="A0A0F9WT32"/>
<dbReference type="EMBL" id="LAZR01000207">
    <property type="protein sequence ID" value="KKN81983.1"/>
    <property type="molecule type" value="Genomic_DNA"/>
</dbReference>
<evidence type="ECO:0000256" key="2">
    <source>
        <dbReference type="SAM" id="Phobius"/>
    </source>
</evidence>
<feature type="transmembrane region" description="Helical" evidence="2">
    <location>
        <begin position="47"/>
        <end position="71"/>
    </location>
</feature>
<keyword evidence="2" id="KW-0472">Membrane</keyword>
<organism evidence="3">
    <name type="scientific">marine sediment metagenome</name>
    <dbReference type="NCBI Taxonomy" id="412755"/>
    <lineage>
        <taxon>unclassified sequences</taxon>
        <taxon>metagenomes</taxon>
        <taxon>ecological metagenomes</taxon>
    </lineage>
</organism>
<name>A0A0F9WT32_9ZZZZ</name>
<accession>A0A0F9WT32</accession>
<keyword evidence="2" id="KW-0812">Transmembrane</keyword>
<proteinExistence type="predicted"/>
<comment type="caution">
    <text evidence="3">The sequence shown here is derived from an EMBL/GenBank/DDBJ whole genome shotgun (WGS) entry which is preliminary data.</text>
</comment>
<feature type="transmembrane region" description="Helical" evidence="2">
    <location>
        <begin position="20"/>
        <end position="41"/>
    </location>
</feature>
<evidence type="ECO:0000313" key="3">
    <source>
        <dbReference type="EMBL" id="KKN81983.1"/>
    </source>
</evidence>
<sequence>MSCCDDKTQQSKQKSGLQGLLTGPRGLMLLGGVAVAGGLAFGWDNLVLLGIAPILLSLLPCLIMCGLGLCIMKCKDKKGEATEQSDATNVQAQVEDASEVNADTAPTTHQIVDQSESIKQSSSKFQA</sequence>